<dbReference type="GO" id="GO:0008295">
    <property type="term" value="P:spermidine biosynthetic process"/>
    <property type="evidence" value="ECO:0007669"/>
    <property type="project" value="UniProtKB-UniRule"/>
</dbReference>
<evidence type="ECO:0000256" key="5">
    <source>
        <dbReference type="ARBA" id="ARBA00023115"/>
    </source>
</evidence>
<feature type="chain" id="PRO_5028550279" description="S-adenosylmethionine decarboxylase alpha chain" evidence="10">
    <location>
        <begin position="62"/>
        <end position="116"/>
    </location>
</feature>
<dbReference type="InterPro" id="IPR017716">
    <property type="entry name" value="S-AdoMet_deCOase_pro-enz"/>
</dbReference>
<feature type="active site" description="Proton donor; for catalytic activity" evidence="10">
    <location>
        <position position="82"/>
    </location>
</feature>
<dbReference type="InterPro" id="IPR042284">
    <property type="entry name" value="AdoMetDC_N"/>
</dbReference>
<dbReference type="AlphaFoldDB" id="A0A7C2WRI5"/>
<feature type="modified residue" description="Pyruvic acid (Ser); by autocatalysis" evidence="10">
    <location>
        <position position="62"/>
    </location>
</feature>
<name>A0A7C2WRI5_9BACT</name>
<keyword evidence="3 10" id="KW-0068">Autocatalytic cleavage</keyword>
<dbReference type="EC" id="4.1.1.50" evidence="10"/>
<comment type="pathway">
    <text evidence="10">Amine and polyamine biosynthesis; S-adenosylmethioninamine biosynthesis; S-adenosylmethioninamine from S-adenosyl-L-methionine: step 1/1.</text>
</comment>
<dbReference type="Pfam" id="PF02675">
    <property type="entry name" value="AdoMet_dc"/>
    <property type="match status" value="1"/>
</dbReference>
<evidence type="ECO:0000256" key="10">
    <source>
        <dbReference type="HAMAP-Rule" id="MF_00464"/>
    </source>
</evidence>
<evidence type="ECO:0000256" key="4">
    <source>
        <dbReference type="ARBA" id="ARBA00023066"/>
    </source>
</evidence>
<proteinExistence type="inferred from homology"/>
<organism evidence="11">
    <name type="scientific">Thermorudis sp</name>
    <dbReference type="NCBI Taxonomy" id="1969470"/>
    <lineage>
        <taxon>Bacteria</taxon>
        <taxon>Pseudomonadati</taxon>
        <taxon>Thermomicrobiota</taxon>
        <taxon>Thermomicrobia</taxon>
        <taxon>Thermomicrobia incertae sedis</taxon>
        <taxon>Thermorudis</taxon>
    </lineage>
</organism>
<reference evidence="11" key="1">
    <citation type="journal article" date="2020" name="mSystems">
        <title>Genome- and Community-Level Interaction Insights into Carbon Utilization and Element Cycling Functions of Hydrothermarchaeota in Hydrothermal Sediment.</title>
        <authorList>
            <person name="Zhou Z."/>
            <person name="Liu Y."/>
            <person name="Xu W."/>
            <person name="Pan J."/>
            <person name="Luo Z.H."/>
            <person name="Li M."/>
        </authorList>
    </citation>
    <scope>NUCLEOTIDE SEQUENCE [LARGE SCALE GENOMIC DNA]</scope>
    <source>
        <strain evidence="11">SpSt-192</strain>
    </source>
</reference>
<dbReference type="InterPro" id="IPR042286">
    <property type="entry name" value="AdoMetDC_C"/>
</dbReference>
<keyword evidence="4 10" id="KW-0745">Spermidine biosynthesis</keyword>
<dbReference type="Gene3D" id="3.30.360.110">
    <property type="entry name" value="S-adenosylmethionine decarboxylase domain"/>
    <property type="match status" value="1"/>
</dbReference>
<dbReference type="PANTHER" id="PTHR33866">
    <property type="entry name" value="S-ADENOSYLMETHIONINE DECARBOXYLASE PROENZYME"/>
    <property type="match status" value="1"/>
</dbReference>
<comment type="function">
    <text evidence="10">Catalyzes the decarboxylation of S-adenosylmethionine to S-adenosylmethioninamine (dcAdoMet), the propylamine donor required for the synthesis of the polyamines spermine and spermidine from the diamine putrescine.</text>
</comment>
<dbReference type="EMBL" id="DSID01000568">
    <property type="protein sequence ID" value="HEX71077.1"/>
    <property type="molecule type" value="Genomic_DNA"/>
</dbReference>
<protein>
    <recommendedName>
        <fullName evidence="10">S-adenosylmethionine decarboxylase proenzyme</fullName>
        <shortName evidence="10">AdoMetDC</shortName>
        <shortName evidence="10">SAMDC</shortName>
        <ecNumber evidence="10">4.1.1.50</ecNumber>
    </recommendedName>
    <component>
        <recommendedName>
            <fullName evidence="10">S-adenosylmethionine decarboxylase beta chain</fullName>
        </recommendedName>
    </component>
    <component>
        <recommendedName>
            <fullName evidence="10">S-adenosylmethionine decarboxylase alpha chain</fullName>
        </recommendedName>
    </component>
</protein>
<evidence type="ECO:0000256" key="3">
    <source>
        <dbReference type="ARBA" id="ARBA00022813"/>
    </source>
</evidence>
<gene>
    <name evidence="11" type="primary">speD</name>
    <name evidence="10" type="synonym">speH</name>
    <name evidence="11" type="ORF">ENP13_07515</name>
</gene>
<evidence type="ECO:0000256" key="1">
    <source>
        <dbReference type="ARBA" id="ARBA00022691"/>
    </source>
</evidence>
<comment type="subunit">
    <text evidence="10">Heterotetramer of two alpha and two beta chains arranged as a dimer of alpha/beta heterodimers.</text>
</comment>
<dbReference type="NCBIfam" id="TIGR03330">
    <property type="entry name" value="SAM_DCase_Bsu"/>
    <property type="match status" value="1"/>
</dbReference>
<keyword evidence="8 10" id="KW-0704">Schiff base</keyword>
<comment type="similarity">
    <text evidence="10">Belongs to the prokaryotic AdoMetDC family. Type 1 subfamily.</text>
</comment>
<dbReference type="InterPro" id="IPR016067">
    <property type="entry name" value="S-AdoMet_deCO2ase_core"/>
</dbReference>
<evidence type="ECO:0000256" key="2">
    <source>
        <dbReference type="ARBA" id="ARBA00022793"/>
    </source>
</evidence>
<evidence type="ECO:0000313" key="11">
    <source>
        <dbReference type="EMBL" id="HEX71077.1"/>
    </source>
</evidence>
<accession>A0A7C2WRI5</accession>
<dbReference type="SUPFAM" id="SSF56276">
    <property type="entry name" value="S-adenosylmethionine decarboxylase"/>
    <property type="match status" value="1"/>
</dbReference>
<evidence type="ECO:0000256" key="8">
    <source>
        <dbReference type="ARBA" id="ARBA00023270"/>
    </source>
</evidence>
<keyword evidence="6 10" id="KW-0865">Zymogen</keyword>
<sequence length="116" mass="12926">MKSLGRHVIVELWGCKNIDSLPVVEEALRDAVAATNATLRDLQVFPWEPYNGVSGIAILSESHLSIHTWPELGYAAVDIFTCGDHTQPEAAVPVLREYFHPERMEVMQVSRGLIVD</sequence>
<dbReference type="UniPathway" id="UPA00331">
    <property type="reaction ID" value="UER00451"/>
</dbReference>
<keyword evidence="2 10" id="KW-0210">Decarboxylase</keyword>
<keyword evidence="9 10" id="KW-0670">Pyruvate</keyword>
<comment type="PTM">
    <text evidence="10">Is synthesized initially as an inactive proenzyme. Formation of the active enzyme involves a self-maturation process in which the active site pyruvoyl group is generated from an internal serine residue via an autocatalytic post-translational modification. Two non-identical subunits are generated from the proenzyme in this reaction, and the pyruvate is formed at the N-terminus of the alpha chain, which is derived from the carboxyl end of the proenzyme. The post-translation cleavage follows an unusual pathway, termed non-hydrolytic serinolysis, in which the side chain hydroxyl group of the serine supplies its oxygen atom to form the C-terminus of the beta chain, while the remainder of the serine residue undergoes an oxidative deamination to produce ammonia and the pyruvoyl group blocking the N-terminus of the alpha chain.</text>
</comment>
<dbReference type="HAMAP" id="MF_00464">
    <property type="entry name" value="AdoMetDC_1"/>
    <property type="match status" value="1"/>
</dbReference>
<evidence type="ECO:0000256" key="7">
    <source>
        <dbReference type="ARBA" id="ARBA00023239"/>
    </source>
</evidence>
<dbReference type="PANTHER" id="PTHR33866:SF2">
    <property type="entry name" value="S-ADENOSYLMETHIONINE DECARBOXYLASE PROENZYME"/>
    <property type="match status" value="1"/>
</dbReference>
<feature type="chain" id="PRO_5028550278" description="S-adenosylmethionine decarboxylase beta chain" evidence="10">
    <location>
        <begin position="1"/>
        <end position="61"/>
    </location>
</feature>
<evidence type="ECO:0000256" key="6">
    <source>
        <dbReference type="ARBA" id="ARBA00023145"/>
    </source>
</evidence>
<feature type="active site" description="Proton acceptor; for processing activity" evidence="10">
    <location>
        <position position="67"/>
    </location>
</feature>
<keyword evidence="1 10" id="KW-0949">S-adenosyl-L-methionine</keyword>
<comment type="catalytic activity">
    <reaction evidence="10">
        <text>S-adenosyl-L-methionine + H(+) = S-adenosyl 3-(methylsulfanyl)propylamine + CO2</text>
        <dbReference type="Rhea" id="RHEA:15981"/>
        <dbReference type="ChEBI" id="CHEBI:15378"/>
        <dbReference type="ChEBI" id="CHEBI:16526"/>
        <dbReference type="ChEBI" id="CHEBI:57443"/>
        <dbReference type="ChEBI" id="CHEBI:59789"/>
        <dbReference type="EC" id="4.1.1.50"/>
    </reaction>
</comment>
<dbReference type="GO" id="GO:0005829">
    <property type="term" value="C:cytosol"/>
    <property type="evidence" value="ECO:0007669"/>
    <property type="project" value="TreeGrafter"/>
</dbReference>
<dbReference type="Gene3D" id="3.30.160.750">
    <property type="match status" value="1"/>
</dbReference>
<keyword evidence="7 10" id="KW-0456">Lyase</keyword>
<dbReference type="GO" id="GO:0004014">
    <property type="term" value="F:adenosylmethionine decarboxylase activity"/>
    <property type="evidence" value="ECO:0007669"/>
    <property type="project" value="UniProtKB-UniRule"/>
</dbReference>
<evidence type="ECO:0000256" key="9">
    <source>
        <dbReference type="ARBA" id="ARBA00023317"/>
    </source>
</evidence>
<keyword evidence="5 10" id="KW-0620">Polyamine biosynthesis</keyword>
<comment type="caution">
    <text evidence="11">The sequence shown here is derived from an EMBL/GenBank/DDBJ whole genome shotgun (WGS) entry which is preliminary data.</text>
</comment>
<feature type="site" description="Cleavage (non-hydrolytic); by autolysis" evidence="10">
    <location>
        <begin position="61"/>
        <end position="62"/>
    </location>
</feature>
<feature type="active site" description="Schiff-base intermediate with substrate; via pyruvic acid" evidence="10">
    <location>
        <position position="62"/>
    </location>
</feature>
<comment type="cofactor">
    <cofactor evidence="10">
        <name>pyruvate</name>
        <dbReference type="ChEBI" id="CHEBI:15361"/>
    </cofactor>
    <text evidence="10">Binds 1 pyruvoyl group covalently per subunit.</text>
</comment>
<dbReference type="InterPro" id="IPR003826">
    <property type="entry name" value="AdoMetDC_fam_prok"/>
</dbReference>